<evidence type="ECO:0000313" key="2">
    <source>
        <dbReference type="Proteomes" id="UP000295132"/>
    </source>
</evidence>
<comment type="caution">
    <text evidence="1">The sequence shown here is derived from an EMBL/GenBank/DDBJ whole genome shotgun (WGS) entry which is preliminary data.</text>
</comment>
<accession>A0A4R5VSM0</accession>
<evidence type="ECO:0000313" key="1">
    <source>
        <dbReference type="EMBL" id="TDK61778.1"/>
    </source>
</evidence>
<dbReference type="InterPro" id="IPR025075">
    <property type="entry name" value="DUF3916"/>
</dbReference>
<reference evidence="1 2" key="1">
    <citation type="submission" date="2019-03" db="EMBL/GenBank/DDBJ databases">
        <title>Bacillus niacini sp. nov. a Nicotinate-Metabolizing Mesophile Isolated from Soil.</title>
        <authorList>
            <person name="Zhang G."/>
        </authorList>
    </citation>
    <scope>NUCLEOTIDE SEQUENCE [LARGE SCALE GENOMIC DNA]</scope>
    <source>
        <strain evidence="1 2">WN066</strain>
    </source>
</reference>
<proteinExistence type="predicted"/>
<dbReference type="EMBL" id="SMYO01000005">
    <property type="protein sequence ID" value="TDK61778.1"/>
    <property type="molecule type" value="Genomic_DNA"/>
</dbReference>
<dbReference type="AlphaFoldDB" id="A0A4R5VSM0"/>
<dbReference type="Pfam" id="PF13079">
    <property type="entry name" value="DUF3916"/>
    <property type="match status" value="1"/>
</dbReference>
<protein>
    <submittedName>
        <fullName evidence="1">DUF3916 domain-containing protein</fullName>
    </submittedName>
</protein>
<dbReference type="Proteomes" id="UP000295132">
    <property type="component" value="Unassembled WGS sequence"/>
</dbReference>
<gene>
    <name evidence="1" type="ORF">E2K98_12885</name>
</gene>
<sequence length="169" mass="20248">MRMKKFRGLKRKIRKFYKDFEEETKVFPTDFEGYYEYHLPDNGAYWLNSSKVSYKLKSECFQFLIDRTKHLIDLKPAQLEAAKVVLMIDFHYWYATKIYIYNEPEEVEFERTDGNVSIVKLEGFRDFAKEWNVKIPPGLDVKGTKSKVINKDYYFADVYGGETWYIGHL</sequence>
<name>A0A4R5VSM0_9BACI</name>
<organism evidence="1 2">
    <name type="scientific">Bacillus salipaludis</name>
    <dbReference type="NCBI Taxonomy" id="2547811"/>
    <lineage>
        <taxon>Bacteria</taxon>
        <taxon>Bacillati</taxon>
        <taxon>Bacillota</taxon>
        <taxon>Bacilli</taxon>
        <taxon>Bacillales</taxon>
        <taxon>Bacillaceae</taxon>
        <taxon>Bacillus</taxon>
    </lineage>
</organism>
<dbReference type="RefSeq" id="WP_133334629.1">
    <property type="nucleotide sequence ID" value="NZ_SMYO01000005.1"/>
</dbReference>